<dbReference type="InterPro" id="IPR019776">
    <property type="entry name" value="Flagellar_basal_body_rod_CS"/>
</dbReference>
<keyword evidence="8" id="KW-0969">Cilium</keyword>
<dbReference type="Pfam" id="PF00460">
    <property type="entry name" value="Flg_bb_rod"/>
    <property type="match status" value="1"/>
</dbReference>
<evidence type="ECO:0000259" key="5">
    <source>
        <dbReference type="Pfam" id="PF00460"/>
    </source>
</evidence>
<feature type="domain" description="Flagellar basal body rod protein N-terminal" evidence="5">
    <location>
        <begin position="15"/>
        <end position="35"/>
    </location>
</feature>
<accession>A0A932I1F4</accession>
<dbReference type="PANTHER" id="PTHR30435:SF19">
    <property type="entry name" value="FLAGELLAR BASAL-BODY ROD PROTEIN FLGG"/>
    <property type="match status" value="1"/>
</dbReference>
<dbReference type="AlphaFoldDB" id="A0A932I1F4"/>
<dbReference type="InterPro" id="IPR053967">
    <property type="entry name" value="LlgE_F_G-like_D1"/>
</dbReference>
<dbReference type="PROSITE" id="PS00588">
    <property type="entry name" value="FLAGELLA_BB_ROD"/>
    <property type="match status" value="1"/>
</dbReference>
<comment type="caution">
    <text evidence="8">The sequence shown here is derived from an EMBL/GenBank/DDBJ whole genome shotgun (WGS) entry which is preliminary data.</text>
</comment>
<dbReference type="SUPFAM" id="SSF117143">
    <property type="entry name" value="Flagellar hook protein flgE"/>
    <property type="match status" value="1"/>
</dbReference>
<dbReference type="GO" id="GO:0071978">
    <property type="term" value="P:bacterial-type flagellum-dependent swarming motility"/>
    <property type="evidence" value="ECO:0007669"/>
    <property type="project" value="TreeGrafter"/>
</dbReference>
<evidence type="ECO:0000256" key="3">
    <source>
        <dbReference type="ARBA" id="ARBA00023143"/>
    </source>
</evidence>
<feature type="domain" description="Flagellar basal-body/hook protein C-terminal" evidence="6">
    <location>
        <begin position="199"/>
        <end position="242"/>
    </location>
</feature>
<keyword evidence="3 4" id="KW-0975">Bacterial flagellum</keyword>
<gene>
    <name evidence="8" type="ORF">HYZ11_15185</name>
</gene>
<dbReference type="GO" id="GO:0009425">
    <property type="term" value="C:bacterial-type flagellum basal body"/>
    <property type="evidence" value="ECO:0007669"/>
    <property type="project" value="UniProtKB-SubCell"/>
</dbReference>
<dbReference type="Proteomes" id="UP000782312">
    <property type="component" value="Unassembled WGS sequence"/>
</dbReference>
<keyword evidence="8" id="KW-0966">Cell projection</keyword>
<dbReference type="InterPro" id="IPR010930">
    <property type="entry name" value="Flg_bb/hook_C_dom"/>
</dbReference>
<evidence type="ECO:0000313" key="9">
    <source>
        <dbReference type="Proteomes" id="UP000782312"/>
    </source>
</evidence>
<evidence type="ECO:0000256" key="2">
    <source>
        <dbReference type="ARBA" id="ARBA00009677"/>
    </source>
</evidence>
<evidence type="ECO:0000259" key="6">
    <source>
        <dbReference type="Pfam" id="PF06429"/>
    </source>
</evidence>
<protein>
    <submittedName>
        <fullName evidence="8">Flagellar hook-basal body protein</fullName>
    </submittedName>
</protein>
<dbReference type="PANTHER" id="PTHR30435">
    <property type="entry name" value="FLAGELLAR PROTEIN"/>
    <property type="match status" value="1"/>
</dbReference>
<sequence length="251" mass="27054">MQPGAYSVIAAALLRQRHLEIATNNLANASTVGFKAERPVFDLHQTEAPADEIRPLGGDLVRQSRWAATLINYSGGKTQHTANPLDVSIVGDGFFVLQTPEGRRYTRAGQFALNGSREIVSADGFPVLGVEGRAIRLPAGDKIVIGQTGEVMVGNAVAGRIRVVDFPKPYKLFKQNGAAFSTIDPREEGTPVAAPQLVQGSLELSNVSPISEMVALIETARLYEAYQKIFQSFDSMSDRAVNDLGRTQSIA</sequence>
<feature type="domain" description="Flagellar hook protein FlgE/F/G-like D1" evidence="7">
    <location>
        <begin position="89"/>
        <end position="153"/>
    </location>
</feature>
<name>A0A932I1F4_UNCTE</name>
<evidence type="ECO:0000256" key="4">
    <source>
        <dbReference type="RuleBase" id="RU362116"/>
    </source>
</evidence>
<reference evidence="8" key="1">
    <citation type="submission" date="2020-07" db="EMBL/GenBank/DDBJ databases">
        <title>Huge and variable diversity of episymbiotic CPR bacteria and DPANN archaea in groundwater ecosystems.</title>
        <authorList>
            <person name="He C.Y."/>
            <person name="Keren R."/>
            <person name="Whittaker M."/>
            <person name="Farag I.F."/>
            <person name="Doudna J."/>
            <person name="Cate J.H.D."/>
            <person name="Banfield J.F."/>
        </authorList>
    </citation>
    <scope>NUCLEOTIDE SEQUENCE</scope>
    <source>
        <strain evidence="8">NC_groundwater_763_Ag_S-0.2um_68_21</strain>
    </source>
</reference>
<dbReference type="Pfam" id="PF22692">
    <property type="entry name" value="LlgE_F_G_D1"/>
    <property type="match status" value="1"/>
</dbReference>
<comment type="subcellular location">
    <subcellularLocation>
        <location evidence="1 4">Bacterial flagellum basal body</location>
    </subcellularLocation>
</comment>
<evidence type="ECO:0000313" key="8">
    <source>
        <dbReference type="EMBL" id="MBI3128948.1"/>
    </source>
</evidence>
<dbReference type="NCBIfam" id="TIGR03506">
    <property type="entry name" value="FlgEFG_subfam"/>
    <property type="match status" value="1"/>
</dbReference>
<keyword evidence="8" id="KW-0282">Flagellum</keyword>
<organism evidence="8 9">
    <name type="scientific">Tectimicrobiota bacterium</name>
    <dbReference type="NCBI Taxonomy" id="2528274"/>
    <lineage>
        <taxon>Bacteria</taxon>
        <taxon>Pseudomonadati</taxon>
        <taxon>Nitrospinota/Tectimicrobiota group</taxon>
        <taxon>Candidatus Tectimicrobiota</taxon>
    </lineage>
</organism>
<proteinExistence type="inferred from homology"/>
<evidence type="ECO:0000256" key="1">
    <source>
        <dbReference type="ARBA" id="ARBA00004117"/>
    </source>
</evidence>
<dbReference type="Pfam" id="PF06429">
    <property type="entry name" value="Flg_bbr_C"/>
    <property type="match status" value="1"/>
</dbReference>
<evidence type="ECO:0000259" key="7">
    <source>
        <dbReference type="Pfam" id="PF22692"/>
    </source>
</evidence>
<dbReference type="InterPro" id="IPR037925">
    <property type="entry name" value="FlgE/F/G-like"/>
</dbReference>
<dbReference type="InterPro" id="IPR020013">
    <property type="entry name" value="Flagellar_FlgE/F/G"/>
</dbReference>
<dbReference type="InterPro" id="IPR001444">
    <property type="entry name" value="Flag_bb_rod_N"/>
</dbReference>
<dbReference type="EMBL" id="JACPUR010000037">
    <property type="protein sequence ID" value="MBI3128948.1"/>
    <property type="molecule type" value="Genomic_DNA"/>
</dbReference>
<comment type="similarity">
    <text evidence="2 4">Belongs to the flagella basal body rod proteins family.</text>
</comment>